<evidence type="ECO:0000313" key="3">
    <source>
        <dbReference type="Proteomes" id="UP001327957"/>
    </source>
</evidence>
<feature type="signal peptide" evidence="1">
    <location>
        <begin position="1"/>
        <end position="15"/>
    </location>
</feature>
<evidence type="ECO:0000313" key="2">
    <source>
        <dbReference type="EMBL" id="KAK6223709.1"/>
    </source>
</evidence>
<dbReference type="InterPro" id="IPR052538">
    <property type="entry name" value="Flavonoid_dioxygenase-like"/>
</dbReference>
<evidence type="ECO:0000256" key="1">
    <source>
        <dbReference type="SAM" id="SignalP"/>
    </source>
</evidence>
<feature type="chain" id="PRO_5043844111" evidence="1">
    <location>
        <begin position="16"/>
        <end position="381"/>
    </location>
</feature>
<proteinExistence type="predicted"/>
<dbReference type="SUPFAM" id="SSF51182">
    <property type="entry name" value="RmlC-like cupins"/>
    <property type="match status" value="1"/>
</dbReference>
<dbReference type="PANTHER" id="PTHR43346">
    <property type="entry name" value="LIGAND BINDING DOMAIN PROTEIN, PUTATIVE (AFU_ORTHOLOGUE AFUA_6G14370)-RELATED"/>
    <property type="match status" value="1"/>
</dbReference>
<organism evidence="2 3">
    <name type="scientific">Colletotrichum tabaci</name>
    <dbReference type="NCBI Taxonomy" id="1209068"/>
    <lineage>
        <taxon>Eukaryota</taxon>
        <taxon>Fungi</taxon>
        <taxon>Dikarya</taxon>
        <taxon>Ascomycota</taxon>
        <taxon>Pezizomycotina</taxon>
        <taxon>Sordariomycetes</taxon>
        <taxon>Hypocreomycetidae</taxon>
        <taxon>Glomerellales</taxon>
        <taxon>Glomerellaceae</taxon>
        <taxon>Colletotrichum</taxon>
        <taxon>Colletotrichum destructivum species complex</taxon>
    </lineage>
</organism>
<dbReference type="PANTHER" id="PTHR43346:SF1">
    <property type="entry name" value="QUERCETIN 2,3-DIOXYGENASE-RELATED"/>
    <property type="match status" value="1"/>
</dbReference>
<gene>
    <name evidence="2" type="ORF">QIS74_03653</name>
</gene>
<dbReference type="CDD" id="cd02215">
    <property type="entry name" value="cupin_QDO_N_C"/>
    <property type="match status" value="1"/>
</dbReference>
<dbReference type="Proteomes" id="UP001327957">
    <property type="component" value="Unassembled WGS sequence"/>
</dbReference>
<reference evidence="2 3" key="1">
    <citation type="submission" date="2023-04" db="EMBL/GenBank/DDBJ databases">
        <title>Colletotrichum tabacum stain YC1 causing leaf anthracnose on Nicotiana tabacum(L.) cv.</title>
        <authorList>
            <person name="Ji Z."/>
            <person name="Wang M."/>
            <person name="Zhang J."/>
            <person name="Wang N."/>
            <person name="Zhou Z."/>
        </authorList>
    </citation>
    <scope>NUCLEOTIDE SEQUENCE [LARGE SCALE GENOMIC DNA]</scope>
    <source>
        <strain evidence="2 3">YC1</strain>
    </source>
</reference>
<keyword evidence="3" id="KW-1185">Reference proteome</keyword>
<keyword evidence="1" id="KW-0732">Signal</keyword>
<protein>
    <submittedName>
        <fullName evidence="2">Quercetin 2</fullName>
    </submittedName>
</protein>
<dbReference type="Gene3D" id="2.60.120.10">
    <property type="entry name" value="Jelly Rolls"/>
    <property type="match status" value="2"/>
</dbReference>
<dbReference type="AlphaFoldDB" id="A0AAV9TKV4"/>
<sequence length="381" mass="40602">MRFSTLAAGLPLVAAAPQGHSFKQTNTTSKTLILDQAPDVSQPYVLRKGSGRAVAVGAQVYRFSVTGNSSAGAFTLMQTNAPDSSELGVLPHIHKTHYENFYCTKGQIQLWAKTNNTDEQARVLTPGDYGAVPHDTVHTFQITDPDTQLTGVIQPGGFEQLFIAIANSEFKSSTGAEFVPAAVNGSSGSNPELISALEAFDVYAQLDFNPRRDLLNGSAGGDEDAWHTAANPLAPDAVTPNFIAKNRGPKYLNADGGVYHLVAPFATADQTASNFTMGTVTLSPLLSNQTANEANLAQPLAFQLEEGALNITVDGYDAVTLIQGDVVFIPAHTPFAYNALAAFTKFLYVSGGGDGFDYQLLQRAVPWEYATYPVNAGFTVQ</sequence>
<dbReference type="InterPro" id="IPR014710">
    <property type="entry name" value="RmlC-like_jellyroll"/>
</dbReference>
<accession>A0AAV9TKV4</accession>
<name>A0AAV9TKV4_9PEZI</name>
<comment type="caution">
    <text evidence="2">The sequence shown here is derived from an EMBL/GenBank/DDBJ whole genome shotgun (WGS) entry which is preliminary data.</text>
</comment>
<dbReference type="InterPro" id="IPR011051">
    <property type="entry name" value="RmlC_Cupin_sf"/>
</dbReference>
<dbReference type="CDD" id="cd20281">
    <property type="entry name" value="cupin_QDO_C"/>
    <property type="match status" value="1"/>
</dbReference>
<dbReference type="EMBL" id="JASAOK010000015">
    <property type="protein sequence ID" value="KAK6223709.1"/>
    <property type="molecule type" value="Genomic_DNA"/>
</dbReference>